<gene>
    <name evidence="3" type="ORF">NE237_006863</name>
</gene>
<name>A0A9Q0KNZ5_9MAGN</name>
<dbReference type="GO" id="GO:0005730">
    <property type="term" value="C:nucleolus"/>
    <property type="evidence" value="ECO:0007669"/>
    <property type="project" value="TreeGrafter"/>
</dbReference>
<dbReference type="OrthoDB" id="5783963at2759"/>
<accession>A0A9Q0KNZ5</accession>
<dbReference type="InterPro" id="IPR025160">
    <property type="entry name" value="AATF"/>
</dbReference>
<dbReference type="EMBL" id="JAMYWD010000004">
    <property type="protein sequence ID" value="KAJ4973689.1"/>
    <property type="molecule type" value="Genomic_DNA"/>
</dbReference>
<dbReference type="AlphaFoldDB" id="A0A9Q0KNZ5"/>
<feature type="compositionally biased region" description="Acidic residues" evidence="1">
    <location>
        <begin position="25"/>
        <end position="39"/>
    </location>
</feature>
<feature type="region of interest" description="Disordered" evidence="1">
    <location>
        <begin position="1"/>
        <end position="71"/>
    </location>
</feature>
<evidence type="ECO:0000259" key="2">
    <source>
        <dbReference type="Pfam" id="PF13339"/>
    </source>
</evidence>
<feature type="domain" description="AATF leucine zipper-containing" evidence="2">
    <location>
        <begin position="94"/>
        <end position="154"/>
    </location>
</feature>
<proteinExistence type="predicted"/>
<dbReference type="Pfam" id="PF13339">
    <property type="entry name" value="AATF-Che1"/>
    <property type="match status" value="1"/>
</dbReference>
<reference evidence="3" key="1">
    <citation type="journal article" date="2023" name="Plant J.">
        <title>The genome of the king protea, Protea cynaroides.</title>
        <authorList>
            <person name="Chang J."/>
            <person name="Duong T.A."/>
            <person name="Schoeman C."/>
            <person name="Ma X."/>
            <person name="Roodt D."/>
            <person name="Barker N."/>
            <person name="Li Z."/>
            <person name="Van de Peer Y."/>
            <person name="Mizrachi E."/>
        </authorList>
    </citation>
    <scope>NUCLEOTIDE SEQUENCE</scope>
    <source>
        <tissue evidence="3">Young leaves</tissue>
    </source>
</reference>
<comment type="caution">
    <text evidence="3">The sequence shown here is derived from an EMBL/GenBank/DDBJ whole genome shotgun (WGS) entry which is preliminary data.</text>
</comment>
<dbReference type="PANTHER" id="PTHR15565:SF0">
    <property type="entry name" value="PROTEIN AATF"/>
    <property type="match status" value="1"/>
</dbReference>
<evidence type="ECO:0000313" key="4">
    <source>
        <dbReference type="Proteomes" id="UP001141806"/>
    </source>
</evidence>
<evidence type="ECO:0000256" key="1">
    <source>
        <dbReference type="SAM" id="MobiDB-lite"/>
    </source>
</evidence>
<protein>
    <recommendedName>
        <fullName evidence="2">AATF leucine zipper-containing domain-containing protein</fullName>
    </recommendedName>
</protein>
<organism evidence="3 4">
    <name type="scientific">Protea cynaroides</name>
    <dbReference type="NCBI Taxonomy" id="273540"/>
    <lineage>
        <taxon>Eukaryota</taxon>
        <taxon>Viridiplantae</taxon>
        <taxon>Streptophyta</taxon>
        <taxon>Embryophyta</taxon>
        <taxon>Tracheophyta</taxon>
        <taxon>Spermatophyta</taxon>
        <taxon>Magnoliopsida</taxon>
        <taxon>Proteales</taxon>
        <taxon>Proteaceae</taxon>
        <taxon>Protea</taxon>
    </lineage>
</organism>
<keyword evidence="4" id="KW-1185">Reference proteome</keyword>
<dbReference type="PANTHER" id="PTHR15565">
    <property type="entry name" value="AATF PROTEIN APOPTOSIS ANTAGONIZING TRANSCRIPTION FACTOR"/>
    <property type="match status" value="1"/>
</dbReference>
<evidence type="ECO:0000313" key="3">
    <source>
        <dbReference type="EMBL" id="KAJ4973689.1"/>
    </source>
</evidence>
<dbReference type="InterPro" id="IPR039223">
    <property type="entry name" value="AATF/Bfr2"/>
</dbReference>
<dbReference type="Proteomes" id="UP001141806">
    <property type="component" value="Unassembled WGS sequence"/>
</dbReference>
<sequence>MLLSAVNKKKEEGEEQEEQNSQQDAEMEEFLEDESDSENDAEREREQEQEQQQQWEGHGRQKDAEMEELEKEYSNLRNQQLDLLKNLKCHKDDDLLKGQAVRNQKVLWDKALELRFLLHKAFSSSNQLPQEPLRSSFLESDKAVNEAYSEFIPHQGRLWILCSNSRRLCLRRILQLLKLQMEASRDLLRILKHLGIWIW</sequence>